<keyword evidence="1" id="KW-1015">Disulfide bond</keyword>
<dbReference type="Gene3D" id="2.10.90.10">
    <property type="entry name" value="Cystine-knot cytokines"/>
    <property type="match status" value="1"/>
</dbReference>
<evidence type="ECO:0000259" key="3">
    <source>
        <dbReference type="PROSITE" id="PS01225"/>
    </source>
</evidence>
<sequence length="88" mass="10095">MTVGAFIRLFTHKRFLIDSKYQRSCSRKIYSAEANKLQHDCECCQETSSRQEQVELTCADGSTRKHTYIIIEACSCVTSKCVLRQPGR</sequence>
<evidence type="ECO:0000256" key="1">
    <source>
        <dbReference type="ARBA" id="ARBA00023157"/>
    </source>
</evidence>
<dbReference type="InParanoid" id="A0A667X4C9"/>
<protein>
    <recommendedName>
        <fullName evidence="3">CTCK domain-containing protein</fullName>
    </recommendedName>
</protein>
<comment type="caution">
    <text evidence="2">Lacks conserved residue(s) required for the propagation of feature annotation.</text>
</comment>
<keyword evidence="5" id="KW-1185">Reference proteome</keyword>
<accession>A0A667X4C9</accession>
<evidence type="ECO:0000313" key="4">
    <source>
        <dbReference type="Ensembl" id="ENSMMDP00005003836.1"/>
    </source>
</evidence>
<dbReference type="InterPro" id="IPR006207">
    <property type="entry name" value="Cys_knot_C"/>
</dbReference>
<dbReference type="Ensembl" id="ENSMMDT00005003932.1">
    <property type="protein sequence ID" value="ENSMMDP00005003836.1"/>
    <property type="gene ID" value="ENSMMDG00005002126.1"/>
</dbReference>
<reference evidence="4" key="3">
    <citation type="submission" date="2025-09" db="UniProtKB">
        <authorList>
            <consortium name="Ensembl"/>
        </authorList>
    </citation>
    <scope>IDENTIFICATION</scope>
</reference>
<name>A0A667X4C9_9TELE</name>
<dbReference type="InterPro" id="IPR029034">
    <property type="entry name" value="Cystine-knot_cytokine"/>
</dbReference>
<dbReference type="GeneTree" id="ENSGT00940000177138"/>
<dbReference type="SMART" id="SM00041">
    <property type="entry name" value="CT"/>
    <property type="match status" value="1"/>
</dbReference>
<organism evidence="4 5">
    <name type="scientific">Myripristis murdjan</name>
    <name type="common">pinecone soldierfish</name>
    <dbReference type="NCBI Taxonomy" id="586833"/>
    <lineage>
        <taxon>Eukaryota</taxon>
        <taxon>Metazoa</taxon>
        <taxon>Chordata</taxon>
        <taxon>Craniata</taxon>
        <taxon>Vertebrata</taxon>
        <taxon>Euteleostomi</taxon>
        <taxon>Actinopterygii</taxon>
        <taxon>Neopterygii</taxon>
        <taxon>Teleostei</taxon>
        <taxon>Neoteleostei</taxon>
        <taxon>Acanthomorphata</taxon>
        <taxon>Holocentriformes</taxon>
        <taxon>Holocentridae</taxon>
        <taxon>Myripristis</taxon>
    </lineage>
</organism>
<dbReference type="PROSITE" id="PS01185">
    <property type="entry name" value="CTCK_1"/>
    <property type="match status" value="1"/>
</dbReference>
<proteinExistence type="predicted"/>
<reference evidence="4" key="2">
    <citation type="submission" date="2025-08" db="UniProtKB">
        <authorList>
            <consortium name="Ensembl"/>
        </authorList>
    </citation>
    <scope>IDENTIFICATION</scope>
</reference>
<evidence type="ECO:0000256" key="2">
    <source>
        <dbReference type="PROSITE-ProRule" id="PRU00039"/>
    </source>
</evidence>
<evidence type="ECO:0000313" key="5">
    <source>
        <dbReference type="Proteomes" id="UP000472263"/>
    </source>
</evidence>
<dbReference type="Proteomes" id="UP000472263">
    <property type="component" value="Chromosome 3"/>
</dbReference>
<feature type="domain" description="CTCK" evidence="3">
    <location>
        <begin position="24"/>
        <end position="82"/>
    </location>
</feature>
<dbReference type="AlphaFoldDB" id="A0A667X4C9"/>
<reference evidence="4" key="1">
    <citation type="submission" date="2019-06" db="EMBL/GenBank/DDBJ databases">
        <authorList>
            <consortium name="Wellcome Sanger Institute Data Sharing"/>
        </authorList>
    </citation>
    <scope>NUCLEOTIDE SEQUENCE [LARGE SCALE GENOMIC DNA]</scope>
</reference>
<dbReference type="PROSITE" id="PS01225">
    <property type="entry name" value="CTCK_2"/>
    <property type="match status" value="1"/>
</dbReference>